<accession>A0A165LZ90</accession>
<evidence type="ECO:0000313" key="3">
    <source>
        <dbReference type="Proteomes" id="UP000077266"/>
    </source>
</evidence>
<proteinExistence type="predicted"/>
<feature type="compositionally biased region" description="Low complexity" evidence="1">
    <location>
        <begin position="112"/>
        <end position="121"/>
    </location>
</feature>
<evidence type="ECO:0000256" key="1">
    <source>
        <dbReference type="SAM" id="MobiDB-lite"/>
    </source>
</evidence>
<dbReference type="Proteomes" id="UP000077266">
    <property type="component" value="Unassembled WGS sequence"/>
</dbReference>
<feature type="region of interest" description="Disordered" evidence="1">
    <location>
        <begin position="110"/>
        <end position="129"/>
    </location>
</feature>
<dbReference type="InParanoid" id="A0A165LZ90"/>
<keyword evidence="3" id="KW-1185">Reference proteome</keyword>
<dbReference type="InterPro" id="IPR032675">
    <property type="entry name" value="LRR_dom_sf"/>
</dbReference>
<dbReference type="SUPFAM" id="SSF52047">
    <property type="entry name" value="RNI-like"/>
    <property type="match status" value="1"/>
</dbReference>
<dbReference type="AlphaFoldDB" id="A0A165LZ90"/>
<sequence>MDEHPSSPTSPTNELLRQHLVADEAILVTINDQVAAAHAAVRQAEQDLVLARALLRDALSKRDTFTQSMQRKRAALAVFPSLPVELLCVIFEHRVRADRAELLEPLLNRNRTSTSTSDSSSRPPKRGVPSSVVAASVCQSWRNAAVAHPPLWTDVTLQCSWSKPRTDHLQLCMLRAGDLGMDIVHLDHCGSSCSTCTLPCFTNLYSRCTSLVLALRHGHAWSPRPKQLQSPTPLLRTVILLGGPKTRRRRSSSRSTYPSASDMLTPLLGGAPLLTSVTLLDVSIPFDSCIVPSETPRLTTIRIETEVVRTSDVSWFGTRWPYLRHLALGTCEYDFQSTAPSILPCLESLHIGPAALPFLNFVRREHVPALTYVAIPVTVPSLSSFAVFLAGQDYPSLHELHFFTSKTLDAQSSVVAKIEISTISSILAKLPNLRVIRFSEQWLDAELLDAWMMGLLSPENPNLSTLIFRACTLKGTTGAGVGRAIHELDNLRRSSDYAWSEAAWTDYEVTVRRSPNALSFTDLYPARWRLTSQPPENPQPGSTPYAKHVPGMDGGQPLDGSCVWDYSPLTSTGASAHFAPPIDPELYWLVQKREPPGV</sequence>
<protein>
    <submittedName>
        <fullName evidence="2">Uncharacterized protein</fullName>
    </submittedName>
</protein>
<name>A0A165LZ90_EXIGL</name>
<feature type="compositionally biased region" description="Polar residues" evidence="1">
    <location>
        <begin position="530"/>
        <end position="542"/>
    </location>
</feature>
<dbReference type="Gene3D" id="3.80.10.10">
    <property type="entry name" value="Ribonuclease Inhibitor"/>
    <property type="match status" value="1"/>
</dbReference>
<organism evidence="2 3">
    <name type="scientific">Exidia glandulosa HHB12029</name>
    <dbReference type="NCBI Taxonomy" id="1314781"/>
    <lineage>
        <taxon>Eukaryota</taxon>
        <taxon>Fungi</taxon>
        <taxon>Dikarya</taxon>
        <taxon>Basidiomycota</taxon>
        <taxon>Agaricomycotina</taxon>
        <taxon>Agaricomycetes</taxon>
        <taxon>Auriculariales</taxon>
        <taxon>Exidiaceae</taxon>
        <taxon>Exidia</taxon>
    </lineage>
</organism>
<dbReference type="EMBL" id="KV425917">
    <property type="protein sequence ID" value="KZV98538.1"/>
    <property type="molecule type" value="Genomic_DNA"/>
</dbReference>
<evidence type="ECO:0000313" key="2">
    <source>
        <dbReference type="EMBL" id="KZV98538.1"/>
    </source>
</evidence>
<gene>
    <name evidence="2" type="ORF">EXIGLDRAFT_763391</name>
</gene>
<feature type="region of interest" description="Disordered" evidence="1">
    <location>
        <begin position="530"/>
        <end position="552"/>
    </location>
</feature>
<reference evidence="2 3" key="1">
    <citation type="journal article" date="2016" name="Mol. Biol. Evol.">
        <title>Comparative Genomics of Early-Diverging Mushroom-Forming Fungi Provides Insights into the Origins of Lignocellulose Decay Capabilities.</title>
        <authorList>
            <person name="Nagy L.G."/>
            <person name="Riley R."/>
            <person name="Tritt A."/>
            <person name="Adam C."/>
            <person name="Daum C."/>
            <person name="Floudas D."/>
            <person name="Sun H."/>
            <person name="Yadav J.S."/>
            <person name="Pangilinan J."/>
            <person name="Larsson K.H."/>
            <person name="Matsuura K."/>
            <person name="Barry K."/>
            <person name="Labutti K."/>
            <person name="Kuo R."/>
            <person name="Ohm R.A."/>
            <person name="Bhattacharya S.S."/>
            <person name="Shirouzu T."/>
            <person name="Yoshinaga Y."/>
            <person name="Martin F.M."/>
            <person name="Grigoriev I.V."/>
            <person name="Hibbett D.S."/>
        </authorList>
    </citation>
    <scope>NUCLEOTIDE SEQUENCE [LARGE SCALE GENOMIC DNA]</scope>
    <source>
        <strain evidence="2 3">HHB12029</strain>
    </source>
</reference>